<evidence type="ECO:0000256" key="5">
    <source>
        <dbReference type="ARBA" id="ARBA00022692"/>
    </source>
</evidence>
<evidence type="ECO:0000256" key="12">
    <source>
        <dbReference type="RuleBase" id="RU003355"/>
    </source>
</evidence>
<comment type="subcellular location">
    <subcellularLocation>
        <location evidence="1">Cell membrane</location>
        <topology evidence="1">Single-pass membrane protein</topology>
    </subcellularLocation>
</comment>
<accession>A0A1H2CVV1</accession>
<feature type="active site" description="Charge relay system" evidence="10 11">
    <location>
        <position position="63"/>
    </location>
</feature>
<comment type="similarity">
    <text evidence="2 11 12">Belongs to the peptidase S8 family.</text>
</comment>
<dbReference type="GO" id="GO:0005886">
    <property type="term" value="C:plasma membrane"/>
    <property type="evidence" value="ECO:0007669"/>
    <property type="project" value="UniProtKB-SubCell"/>
</dbReference>
<keyword evidence="6 11" id="KW-0378">Hydrolase</keyword>
<keyword evidence="5 13" id="KW-0812">Transmembrane</keyword>
<dbReference type="PROSITE" id="PS00136">
    <property type="entry name" value="SUBTILASE_ASP"/>
    <property type="match status" value="1"/>
</dbReference>
<evidence type="ECO:0000313" key="16">
    <source>
        <dbReference type="Proteomes" id="UP000198688"/>
    </source>
</evidence>
<evidence type="ECO:0000256" key="10">
    <source>
        <dbReference type="PIRSR" id="PIRSR615500-1"/>
    </source>
</evidence>
<protein>
    <submittedName>
        <fullName evidence="15">Type VII secretion-associated serine protease mycosin</fullName>
    </submittedName>
</protein>
<feature type="transmembrane region" description="Helical" evidence="13">
    <location>
        <begin position="346"/>
        <end position="367"/>
    </location>
</feature>
<feature type="active site" description="Charge relay system" evidence="10 11">
    <location>
        <position position="97"/>
    </location>
</feature>
<dbReference type="InterPro" id="IPR023834">
    <property type="entry name" value="T7SS_pept_S8A_mycosin"/>
</dbReference>
<evidence type="ECO:0000256" key="7">
    <source>
        <dbReference type="ARBA" id="ARBA00022825"/>
    </source>
</evidence>
<feature type="domain" description="Peptidase S8/S53" evidence="14">
    <location>
        <begin position="54"/>
        <end position="302"/>
    </location>
</feature>
<dbReference type="GO" id="GO:0006508">
    <property type="term" value="P:proteolysis"/>
    <property type="evidence" value="ECO:0007669"/>
    <property type="project" value="UniProtKB-KW"/>
</dbReference>
<dbReference type="Gene3D" id="3.40.50.200">
    <property type="entry name" value="Peptidase S8/S53 domain"/>
    <property type="match status" value="1"/>
</dbReference>
<dbReference type="InterPro" id="IPR023827">
    <property type="entry name" value="Peptidase_S8_Asp-AS"/>
</dbReference>
<dbReference type="RefSeq" id="WP_092551023.1">
    <property type="nucleotide sequence ID" value="NZ_BOMJ01000111.1"/>
</dbReference>
<keyword evidence="7 11" id="KW-0720">Serine protease</keyword>
<dbReference type="PANTHER" id="PTHR43806">
    <property type="entry name" value="PEPTIDASE S8"/>
    <property type="match status" value="1"/>
</dbReference>
<evidence type="ECO:0000259" key="14">
    <source>
        <dbReference type="Pfam" id="PF00082"/>
    </source>
</evidence>
<dbReference type="PROSITE" id="PS00137">
    <property type="entry name" value="SUBTILASE_HIS"/>
    <property type="match status" value="1"/>
</dbReference>
<dbReference type="InterPro" id="IPR022398">
    <property type="entry name" value="Peptidase_S8_His-AS"/>
</dbReference>
<dbReference type="PRINTS" id="PR00723">
    <property type="entry name" value="SUBTILISIN"/>
</dbReference>
<dbReference type="InterPro" id="IPR050131">
    <property type="entry name" value="Peptidase_S8_subtilisin-like"/>
</dbReference>
<dbReference type="EMBL" id="LT629758">
    <property type="protein sequence ID" value="SDT74603.1"/>
    <property type="molecule type" value="Genomic_DNA"/>
</dbReference>
<dbReference type="SUPFAM" id="SSF52743">
    <property type="entry name" value="Subtilisin-like"/>
    <property type="match status" value="1"/>
</dbReference>
<gene>
    <name evidence="15" type="ORF">SAMN04489716_7033</name>
</gene>
<keyword evidence="4 11" id="KW-0645">Protease</keyword>
<dbReference type="Proteomes" id="UP000198688">
    <property type="component" value="Chromosome I"/>
</dbReference>
<keyword evidence="3" id="KW-1003">Cell membrane</keyword>
<sequence>MGLVLAAAPAVPDVPPLEQPGGGTCAPPAVTVATAQPWAVTRMAVQRAWPVTRGKGVRVAVVDSGVDGTHPQLNGRVANGFDVLRQRAGADTDCVGHGTFVAGIIGAAPVKGTPFAGVAPDVTIVPYRQSDSGQGGNATGLARGIVRATKDGADVINVSVAAVVSSETLRAAVAYAEKHDVLVVAAVANEAANGNPVAYPAAYPDVLGVGAVDQDGARAAFSGTGSDVDLVAPGVQVVSTGPRGPGHLVASGTSFSTPYVAGVAALVRAAHPDLTAAQVRHRLEATADHPARSLPDSEYGWGVVNAYAAVTAVLPEEAGAAAGAPKPHVVPAAAATGALPPATVTALAVAAGSVLLAGAALAGRRLLAQGRRRRWRPAGSGKEISS</sequence>
<keyword evidence="16" id="KW-1185">Reference proteome</keyword>
<dbReference type="PROSITE" id="PS00138">
    <property type="entry name" value="SUBTILASE_SER"/>
    <property type="match status" value="1"/>
</dbReference>
<dbReference type="PROSITE" id="PS51892">
    <property type="entry name" value="SUBTILASE"/>
    <property type="match status" value="1"/>
</dbReference>
<evidence type="ECO:0000256" key="13">
    <source>
        <dbReference type="SAM" id="Phobius"/>
    </source>
</evidence>
<feature type="active site" description="Charge relay system" evidence="10 11">
    <location>
        <position position="254"/>
    </location>
</feature>
<dbReference type="GO" id="GO:0004252">
    <property type="term" value="F:serine-type endopeptidase activity"/>
    <property type="evidence" value="ECO:0007669"/>
    <property type="project" value="UniProtKB-UniRule"/>
</dbReference>
<dbReference type="AlphaFoldDB" id="A0A1H2CVV1"/>
<evidence type="ECO:0000256" key="4">
    <source>
        <dbReference type="ARBA" id="ARBA00022670"/>
    </source>
</evidence>
<evidence type="ECO:0000256" key="2">
    <source>
        <dbReference type="ARBA" id="ARBA00011073"/>
    </source>
</evidence>
<reference evidence="15 16" key="1">
    <citation type="submission" date="2016-10" db="EMBL/GenBank/DDBJ databases">
        <authorList>
            <person name="de Groot N.N."/>
        </authorList>
    </citation>
    <scope>NUCLEOTIDE SEQUENCE [LARGE SCALE GENOMIC DNA]</scope>
    <source>
        <strain evidence="15 16">DSM 43941</strain>
    </source>
</reference>
<dbReference type="InterPro" id="IPR015500">
    <property type="entry name" value="Peptidase_S8_subtilisin-rel"/>
</dbReference>
<dbReference type="InterPro" id="IPR023828">
    <property type="entry name" value="Peptidase_S8_Ser-AS"/>
</dbReference>
<organism evidence="15 16">
    <name type="scientific">Actinoplanes derwentensis</name>
    <dbReference type="NCBI Taxonomy" id="113562"/>
    <lineage>
        <taxon>Bacteria</taxon>
        <taxon>Bacillati</taxon>
        <taxon>Actinomycetota</taxon>
        <taxon>Actinomycetes</taxon>
        <taxon>Micromonosporales</taxon>
        <taxon>Micromonosporaceae</taxon>
        <taxon>Actinoplanes</taxon>
    </lineage>
</organism>
<evidence type="ECO:0000256" key="11">
    <source>
        <dbReference type="PROSITE-ProRule" id="PRU01240"/>
    </source>
</evidence>
<evidence type="ECO:0000256" key="9">
    <source>
        <dbReference type="ARBA" id="ARBA00023136"/>
    </source>
</evidence>
<evidence type="ECO:0000313" key="15">
    <source>
        <dbReference type="EMBL" id="SDT74603.1"/>
    </source>
</evidence>
<proteinExistence type="inferred from homology"/>
<dbReference type="NCBIfam" id="TIGR03921">
    <property type="entry name" value="T7SS_mycosin"/>
    <property type="match status" value="1"/>
</dbReference>
<evidence type="ECO:0000256" key="6">
    <source>
        <dbReference type="ARBA" id="ARBA00022801"/>
    </source>
</evidence>
<keyword evidence="9 13" id="KW-0472">Membrane</keyword>
<dbReference type="STRING" id="113562.SAMN04489716_7033"/>
<keyword evidence="8 13" id="KW-1133">Transmembrane helix</keyword>
<dbReference type="OrthoDB" id="5240330at2"/>
<dbReference type="PANTHER" id="PTHR43806:SF11">
    <property type="entry name" value="CEREVISIN-RELATED"/>
    <property type="match status" value="1"/>
</dbReference>
<evidence type="ECO:0000256" key="8">
    <source>
        <dbReference type="ARBA" id="ARBA00022989"/>
    </source>
</evidence>
<name>A0A1H2CVV1_9ACTN</name>
<evidence type="ECO:0000256" key="3">
    <source>
        <dbReference type="ARBA" id="ARBA00022475"/>
    </source>
</evidence>
<dbReference type="Pfam" id="PF00082">
    <property type="entry name" value="Peptidase_S8"/>
    <property type="match status" value="1"/>
</dbReference>
<dbReference type="InterPro" id="IPR000209">
    <property type="entry name" value="Peptidase_S8/S53_dom"/>
</dbReference>
<dbReference type="InterPro" id="IPR036852">
    <property type="entry name" value="Peptidase_S8/S53_dom_sf"/>
</dbReference>
<evidence type="ECO:0000256" key="1">
    <source>
        <dbReference type="ARBA" id="ARBA00004162"/>
    </source>
</evidence>